<comment type="similarity">
    <text evidence="1">Belongs to the 'GDXG' lipolytic enzyme family.</text>
</comment>
<dbReference type="Proteomes" id="UP000028981">
    <property type="component" value="Unassembled WGS sequence"/>
</dbReference>
<dbReference type="Gene3D" id="3.40.50.1820">
    <property type="entry name" value="alpha/beta hydrolase"/>
    <property type="match status" value="1"/>
</dbReference>
<evidence type="ECO:0000256" key="1">
    <source>
        <dbReference type="ARBA" id="ARBA00010515"/>
    </source>
</evidence>
<name>A0A087M2P3_9HYPH</name>
<gene>
    <name evidence="5" type="ORF">JP75_09590</name>
</gene>
<accession>A0A087M2P3</accession>
<reference evidence="5 6" key="1">
    <citation type="submission" date="2014-08" db="EMBL/GenBank/DDBJ databases">
        <authorList>
            <person name="Hassan Y.I."/>
            <person name="Lepp D."/>
            <person name="Zhou T."/>
        </authorList>
    </citation>
    <scope>NUCLEOTIDE SEQUENCE [LARGE SCALE GENOMIC DNA]</scope>
    <source>
        <strain evidence="5 6">IFO13584</strain>
    </source>
</reference>
<dbReference type="STRING" id="46914.JP75_09590"/>
<dbReference type="PANTHER" id="PTHR48081">
    <property type="entry name" value="AB HYDROLASE SUPERFAMILY PROTEIN C4A8.06C"/>
    <property type="match status" value="1"/>
</dbReference>
<dbReference type="InterPro" id="IPR033140">
    <property type="entry name" value="Lipase_GDXG_put_SER_AS"/>
</dbReference>
<dbReference type="SUPFAM" id="SSF53474">
    <property type="entry name" value="alpha/beta-Hydrolases"/>
    <property type="match status" value="1"/>
</dbReference>
<dbReference type="OrthoDB" id="9806180at2"/>
<evidence type="ECO:0000313" key="5">
    <source>
        <dbReference type="EMBL" id="KFL31146.1"/>
    </source>
</evidence>
<keyword evidence="2" id="KW-0378">Hydrolase</keyword>
<evidence type="ECO:0000313" key="6">
    <source>
        <dbReference type="Proteomes" id="UP000028981"/>
    </source>
</evidence>
<dbReference type="EMBL" id="JQGC01000007">
    <property type="protein sequence ID" value="KFL31146.1"/>
    <property type="molecule type" value="Genomic_DNA"/>
</dbReference>
<protein>
    <submittedName>
        <fullName evidence="5">Lipase</fullName>
    </submittedName>
</protein>
<dbReference type="AlphaFoldDB" id="A0A087M2P3"/>
<dbReference type="PROSITE" id="PS01174">
    <property type="entry name" value="LIPASE_GDXG_SER"/>
    <property type="match status" value="1"/>
</dbReference>
<feature type="domain" description="BD-FAE-like" evidence="4">
    <location>
        <begin position="76"/>
        <end position="275"/>
    </location>
</feature>
<dbReference type="InterPro" id="IPR049492">
    <property type="entry name" value="BD-FAE-like_dom"/>
</dbReference>
<feature type="active site" evidence="3">
    <location>
        <position position="167"/>
    </location>
</feature>
<proteinExistence type="inferred from homology"/>
<evidence type="ECO:0000256" key="3">
    <source>
        <dbReference type="PROSITE-ProRule" id="PRU10038"/>
    </source>
</evidence>
<dbReference type="InterPro" id="IPR029058">
    <property type="entry name" value="AB_hydrolase_fold"/>
</dbReference>
<sequence length="330" mass="34538">MRVFPLLIWTGGVLVVLAAAIAIAFVVSPWPSVLIIQRTFAGGDTASEAALEKHVPPGIVSVGNVAYGLGPDEIFDINYPPGAASQLPAIIWVHGGGWVAGSKEGVANYLRILAGYGYVTVGVEYSTAPGATYPTPVRQVNYALKYLLAHAAELGIDPNAIILAGDSAGAQIAAQLALLSTDADYSGKIGIAPALTRAQLRGIILVSGAYDINGLKLDGPFGGFINTVLWAYSGVKDFLNDEQFKLVSVTQYATAAFPPAFISSGNADPLGPQAVALATKLETLGVPVDALFFPPDHAPLEHEYQFNLDTAAGQEALDRMVDYLSATLAR</sequence>
<organism evidence="5 6">
    <name type="scientific">Devosia riboflavina</name>
    <dbReference type="NCBI Taxonomy" id="46914"/>
    <lineage>
        <taxon>Bacteria</taxon>
        <taxon>Pseudomonadati</taxon>
        <taxon>Pseudomonadota</taxon>
        <taxon>Alphaproteobacteria</taxon>
        <taxon>Hyphomicrobiales</taxon>
        <taxon>Devosiaceae</taxon>
        <taxon>Devosia</taxon>
    </lineage>
</organism>
<evidence type="ECO:0000256" key="2">
    <source>
        <dbReference type="ARBA" id="ARBA00022801"/>
    </source>
</evidence>
<evidence type="ECO:0000259" key="4">
    <source>
        <dbReference type="Pfam" id="PF20434"/>
    </source>
</evidence>
<dbReference type="Pfam" id="PF20434">
    <property type="entry name" value="BD-FAE"/>
    <property type="match status" value="1"/>
</dbReference>
<dbReference type="InterPro" id="IPR050300">
    <property type="entry name" value="GDXG_lipolytic_enzyme"/>
</dbReference>
<keyword evidence="6" id="KW-1185">Reference proteome</keyword>
<comment type="caution">
    <text evidence="5">The sequence shown here is derived from an EMBL/GenBank/DDBJ whole genome shotgun (WGS) entry which is preliminary data.</text>
</comment>
<dbReference type="GO" id="GO:0016787">
    <property type="term" value="F:hydrolase activity"/>
    <property type="evidence" value="ECO:0007669"/>
    <property type="project" value="UniProtKB-KW"/>
</dbReference>